<keyword evidence="9" id="KW-0732">Signal</keyword>
<gene>
    <name evidence="10" type="ORF">E6K72_07010</name>
</gene>
<dbReference type="GO" id="GO:1990281">
    <property type="term" value="C:efflux pump complex"/>
    <property type="evidence" value="ECO:0007669"/>
    <property type="project" value="TreeGrafter"/>
</dbReference>
<feature type="coiled-coil region" evidence="8">
    <location>
        <begin position="340"/>
        <end position="399"/>
    </location>
</feature>
<feature type="signal peptide" evidence="9">
    <location>
        <begin position="1"/>
        <end position="23"/>
    </location>
</feature>
<keyword evidence="6" id="KW-0472">Membrane</keyword>
<evidence type="ECO:0000256" key="7">
    <source>
        <dbReference type="ARBA" id="ARBA00023237"/>
    </source>
</evidence>
<dbReference type="GO" id="GO:0015288">
    <property type="term" value="F:porin activity"/>
    <property type="evidence" value="ECO:0007669"/>
    <property type="project" value="TreeGrafter"/>
</dbReference>
<evidence type="ECO:0000256" key="3">
    <source>
        <dbReference type="ARBA" id="ARBA00022448"/>
    </source>
</evidence>
<dbReference type="Gene3D" id="1.20.1600.10">
    <property type="entry name" value="Outer membrane efflux proteins (OEP)"/>
    <property type="match status" value="1"/>
</dbReference>
<evidence type="ECO:0000256" key="6">
    <source>
        <dbReference type="ARBA" id="ARBA00023136"/>
    </source>
</evidence>
<keyword evidence="3" id="KW-0813">Transport</keyword>
<evidence type="ECO:0000256" key="5">
    <source>
        <dbReference type="ARBA" id="ARBA00022692"/>
    </source>
</evidence>
<comment type="caution">
    <text evidence="10">The sequence shown here is derived from an EMBL/GenBank/DDBJ whole genome shotgun (WGS) entry which is preliminary data.</text>
</comment>
<comment type="subcellular location">
    <subcellularLocation>
        <location evidence="1">Cell outer membrane</location>
    </subcellularLocation>
</comment>
<feature type="chain" id="PRO_5021975106" evidence="9">
    <location>
        <begin position="24"/>
        <end position="449"/>
    </location>
</feature>
<evidence type="ECO:0000256" key="2">
    <source>
        <dbReference type="ARBA" id="ARBA00007613"/>
    </source>
</evidence>
<dbReference type="Pfam" id="PF02321">
    <property type="entry name" value="OEP"/>
    <property type="match status" value="2"/>
</dbReference>
<keyword evidence="4" id="KW-1134">Transmembrane beta strand</keyword>
<dbReference type="SUPFAM" id="SSF56954">
    <property type="entry name" value="Outer membrane efflux proteins (OEP)"/>
    <property type="match status" value="1"/>
</dbReference>
<dbReference type="GO" id="GO:0015562">
    <property type="term" value="F:efflux transmembrane transporter activity"/>
    <property type="evidence" value="ECO:0007669"/>
    <property type="project" value="InterPro"/>
</dbReference>
<name>A0A538SUE4_UNCEI</name>
<evidence type="ECO:0000256" key="9">
    <source>
        <dbReference type="SAM" id="SignalP"/>
    </source>
</evidence>
<evidence type="ECO:0000256" key="1">
    <source>
        <dbReference type="ARBA" id="ARBA00004442"/>
    </source>
</evidence>
<dbReference type="PANTHER" id="PTHR30026">
    <property type="entry name" value="OUTER MEMBRANE PROTEIN TOLC"/>
    <property type="match status" value="1"/>
</dbReference>
<comment type="similarity">
    <text evidence="2">Belongs to the outer membrane factor (OMF) (TC 1.B.17) family.</text>
</comment>
<dbReference type="InterPro" id="IPR003423">
    <property type="entry name" value="OMP_efflux"/>
</dbReference>
<evidence type="ECO:0000256" key="8">
    <source>
        <dbReference type="SAM" id="Coils"/>
    </source>
</evidence>
<dbReference type="Proteomes" id="UP000317716">
    <property type="component" value="Unassembled WGS sequence"/>
</dbReference>
<dbReference type="InterPro" id="IPR051906">
    <property type="entry name" value="TolC-like"/>
</dbReference>
<evidence type="ECO:0000313" key="10">
    <source>
        <dbReference type="EMBL" id="TMQ55012.1"/>
    </source>
</evidence>
<evidence type="ECO:0000256" key="4">
    <source>
        <dbReference type="ARBA" id="ARBA00022452"/>
    </source>
</evidence>
<keyword evidence="5" id="KW-0812">Transmembrane</keyword>
<keyword evidence="7" id="KW-0998">Cell outer membrane</keyword>
<reference evidence="10 11" key="1">
    <citation type="journal article" date="2019" name="Nat. Microbiol.">
        <title>Mediterranean grassland soil C-N compound turnover is dependent on rainfall and depth, and is mediated by genomically divergent microorganisms.</title>
        <authorList>
            <person name="Diamond S."/>
            <person name="Andeer P.F."/>
            <person name="Li Z."/>
            <person name="Crits-Christoph A."/>
            <person name="Burstein D."/>
            <person name="Anantharaman K."/>
            <person name="Lane K.R."/>
            <person name="Thomas B.C."/>
            <person name="Pan C."/>
            <person name="Northen T.R."/>
            <person name="Banfield J.F."/>
        </authorList>
    </citation>
    <scope>NUCLEOTIDE SEQUENCE [LARGE SCALE GENOMIC DNA]</scope>
    <source>
        <strain evidence="10">WS_2</strain>
    </source>
</reference>
<organism evidence="10 11">
    <name type="scientific">Eiseniibacteriota bacterium</name>
    <dbReference type="NCBI Taxonomy" id="2212470"/>
    <lineage>
        <taxon>Bacteria</taxon>
        <taxon>Candidatus Eiseniibacteriota</taxon>
    </lineage>
</organism>
<dbReference type="PANTHER" id="PTHR30026:SF20">
    <property type="entry name" value="OUTER MEMBRANE PROTEIN TOLC"/>
    <property type="match status" value="1"/>
</dbReference>
<dbReference type="EMBL" id="VBOS01000236">
    <property type="protein sequence ID" value="TMQ55012.1"/>
    <property type="molecule type" value="Genomic_DNA"/>
</dbReference>
<evidence type="ECO:0000313" key="11">
    <source>
        <dbReference type="Proteomes" id="UP000317716"/>
    </source>
</evidence>
<sequence>MTRALARLGPLVALAWLTSPAMTQSLEPAARRLSLAEAVAIASGTTPAVQIAALRTDEANARVGEARGVLLPNLSVTGYQLDRTFNSRTLGIPFPSVPGAPSIPERVGPVQQFDARLHGSQALLDPAGWARIGASHRGLDVSRAEQSASGESAAQTAAIAYLRSARAVKVVDARRSDLAVADSLVEIAEAQIKAGLTPDIDGTRARTQSAAARSALLVARNQLDRARLDLARALGLDPMSPLALSDSLDGSLGGSTAPDRAEAAVALALERRPELTAEAARSRLARSSRTAIRLERLPRVEVAADYGLSGEQAPDAIATHQVGVAFSMPFMDGLRREARVDEQTALLRESEVRMRDLQQQVVADVDAALLDLASGLEQEQVATDRLRLADRELAQARERFTSGVAGNIEVVDAQSSLVRAREIDIDARFAIAVARVNLARATGVARSIH</sequence>
<protein>
    <submittedName>
        <fullName evidence="10">TolC family protein</fullName>
    </submittedName>
</protein>
<dbReference type="AlphaFoldDB" id="A0A538SUE4"/>
<keyword evidence="8" id="KW-0175">Coiled coil</keyword>
<accession>A0A538SUE4</accession>
<dbReference type="GO" id="GO:0009279">
    <property type="term" value="C:cell outer membrane"/>
    <property type="evidence" value="ECO:0007669"/>
    <property type="project" value="UniProtKB-SubCell"/>
</dbReference>
<proteinExistence type="inferred from homology"/>